<dbReference type="Gene3D" id="1.20.1280.50">
    <property type="match status" value="1"/>
</dbReference>
<dbReference type="EMBL" id="GDJX01015398">
    <property type="protein sequence ID" value="JAT52538.1"/>
    <property type="molecule type" value="Transcribed_RNA"/>
</dbReference>
<protein>
    <submittedName>
        <fullName evidence="2">F-box/kelch-repeat protein At1g57790</fullName>
    </submittedName>
</protein>
<evidence type="ECO:0000313" key="2">
    <source>
        <dbReference type="EMBL" id="JAT52538.1"/>
    </source>
</evidence>
<dbReference type="InterPro" id="IPR036047">
    <property type="entry name" value="F-box-like_dom_sf"/>
</dbReference>
<dbReference type="SMART" id="SM00256">
    <property type="entry name" value="FBOX"/>
    <property type="match status" value="1"/>
</dbReference>
<dbReference type="AlphaFoldDB" id="A0A1D1YD23"/>
<dbReference type="PANTHER" id="PTHR33110">
    <property type="entry name" value="F-BOX/KELCH-REPEAT PROTEIN-RELATED"/>
    <property type="match status" value="1"/>
</dbReference>
<reference evidence="2" key="1">
    <citation type="submission" date="2015-07" db="EMBL/GenBank/DDBJ databases">
        <title>Transcriptome Assembly of Anthurium amnicola.</title>
        <authorList>
            <person name="Suzuki J."/>
        </authorList>
    </citation>
    <scope>NUCLEOTIDE SEQUENCE</scope>
</reference>
<dbReference type="SUPFAM" id="SSF50965">
    <property type="entry name" value="Galactose oxidase, central domain"/>
    <property type="match status" value="1"/>
</dbReference>
<proteinExistence type="predicted"/>
<evidence type="ECO:0000259" key="1">
    <source>
        <dbReference type="PROSITE" id="PS50181"/>
    </source>
</evidence>
<evidence type="ECO:0000313" key="3">
    <source>
        <dbReference type="EMBL" id="JAT64911.1"/>
    </source>
</evidence>
<dbReference type="SUPFAM" id="SSF81383">
    <property type="entry name" value="F-box domain"/>
    <property type="match status" value="1"/>
</dbReference>
<sequence length="378" mass="42953">MAIITGCASSSVRTWSDLPGDLISSILERLSIRDCVRFGAVCPSWRSALKDRVHVRAEQFPWVMIPVTGMLRIYNPGDEVYYNINLPPQAQGRHFCMASRGWLLMISEEDYSLVLLNPISKAVIPLPKPPYPFNLWRSTVGFDPARRKLVVAIVSFEHDIAFYRDGDSEWTQCVYDLDVYDPLFNIVAYGSEFCCVNKSGHLLFVSFLDDNATVSVIRMDDTQLPSRKSRVSYFFVTPSREPLVSYFLVESLGELLLVVTFALDGSWDAEASFRLEVFRANMTTRAWEKVDDLGDRVLFVGRGASMSMSAGKIGSRGNLVYYCGKRLSWGNRYLEHYGSYWSCVEFDLENGQKRYCAPSSVVKNSFHSNFTWILPTLN</sequence>
<organism evidence="2">
    <name type="scientific">Anthurium amnicola</name>
    <dbReference type="NCBI Taxonomy" id="1678845"/>
    <lineage>
        <taxon>Eukaryota</taxon>
        <taxon>Viridiplantae</taxon>
        <taxon>Streptophyta</taxon>
        <taxon>Embryophyta</taxon>
        <taxon>Tracheophyta</taxon>
        <taxon>Spermatophyta</taxon>
        <taxon>Magnoliopsida</taxon>
        <taxon>Liliopsida</taxon>
        <taxon>Araceae</taxon>
        <taxon>Pothoideae</taxon>
        <taxon>Potheae</taxon>
        <taxon>Anthurium</taxon>
    </lineage>
</organism>
<dbReference type="EMBL" id="GDJX01003025">
    <property type="protein sequence ID" value="JAT64911.1"/>
    <property type="molecule type" value="Transcribed_RNA"/>
</dbReference>
<dbReference type="Pfam" id="PF00646">
    <property type="entry name" value="F-box"/>
    <property type="match status" value="1"/>
</dbReference>
<gene>
    <name evidence="2" type="primary">At1g57790_2</name>
    <name evidence="3" type="synonym">At1g57790_6</name>
    <name evidence="3" type="ORF">g.105624</name>
    <name evidence="2" type="ORF">g.105628</name>
</gene>
<dbReference type="Pfam" id="PF03478">
    <property type="entry name" value="Beta-prop_KIB1-4"/>
    <property type="match status" value="1"/>
</dbReference>
<dbReference type="PROSITE" id="PS50181">
    <property type="entry name" value="FBOX"/>
    <property type="match status" value="1"/>
</dbReference>
<dbReference type="InterPro" id="IPR011043">
    <property type="entry name" value="Gal_Oxase/kelch_b-propeller"/>
</dbReference>
<name>A0A1D1YD23_9ARAE</name>
<feature type="domain" description="F-box" evidence="1">
    <location>
        <begin position="12"/>
        <end position="65"/>
    </location>
</feature>
<dbReference type="InterPro" id="IPR001810">
    <property type="entry name" value="F-box_dom"/>
</dbReference>
<dbReference type="InterPro" id="IPR005174">
    <property type="entry name" value="KIB1-4_b-propeller"/>
</dbReference>
<accession>A0A1D1YD23</accession>